<accession>A0ACB7PH62</accession>
<proteinExistence type="predicted"/>
<keyword evidence="2" id="KW-1185">Reference proteome</keyword>
<sequence length="483" mass="52014">MSAEKTEAMQDDVRRTPTSTSSPPQTAEFETAELETKKKPWWNSVREAGSATQIVIAAALGIGIGLAVSSTVDDIPAAATTIVAIPGRLWLRALKAVVLPLIVTAMILAVQRLRVMTGGGKILARWTVGYYVLTTLLAIVISTILTDLVWGRLMQVVSGDSLAVSEEDAKTIADREKLEIADVVSQMFDSFIPANVVNALATDSLLAVLITAIVVGYLLNPASAIVRVLEEVEVMITKIITVLIKLAPIGVFFLILPNLFKLDIAEIGLNLGILIGGGVANMALHLFIVLPIIFFAITRTNPYKYWFKCSQAWITAWGSASSAATLPMTMKCVTAQGVPLTITKFSVPLGCLVNMDGTAIYFPLCVVFLAVTQGIKLTPVDYVIICLLSTLASIGTTPIPSSSLVLTVMIAQSVNVPITGMYAIIISIDWFLDRFRTAVNVSGDMYAARILQKLTGIQDDPSEMSSEDEEHVVGRVEENSQRV</sequence>
<organism evidence="1 2">
    <name type="scientific">Chaetomium tenue</name>
    <dbReference type="NCBI Taxonomy" id="1854479"/>
    <lineage>
        <taxon>Eukaryota</taxon>
        <taxon>Fungi</taxon>
        <taxon>Dikarya</taxon>
        <taxon>Ascomycota</taxon>
        <taxon>Pezizomycotina</taxon>
        <taxon>Sordariomycetes</taxon>
        <taxon>Sordariomycetidae</taxon>
        <taxon>Sordariales</taxon>
        <taxon>Chaetomiaceae</taxon>
        <taxon>Chaetomium</taxon>
    </lineage>
</organism>
<gene>
    <name evidence="1" type="ORF">F5144DRAFT_126799</name>
</gene>
<evidence type="ECO:0000313" key="2">
    <source>
        <dbReference type="Proteomes" id="UP000724584"/>
    </source>
</evidence>
<protein>
    <submittedName>
        <fullName evidence="1">Sodium:dicarboxylate symporter</fullName>
    </submittedName>
</protein>
<reference evidence="1 2" key="1">
    <citation type="journal article" date="2021" name="Nat. Commun.">
        <title>Genetic determinants of endophytism in the Arabidopsis root mycobiome.</title>
        <authorList>
            <person name="Mesny F."/>
            <person name="Miyauchi S."/>
            <person name="Thiergart T."/>
            <person name="Pickel B."/>
            <person name="Atanasova L."/>
            <person name="Karlsson M."/>
            <person name="Huettel B."/>
            <person name="Barry K.W."/>
            <person name="Haridas S."/>
            <person name="Chen C."/>
            <person name="Bauer D."/>
            <person name="Andreopoulos W."/>
            <person name="Pangilinan J."/>
            <person name="LaButti K."/>
            <person name="Riley R."/>
            <person name="Lipzen A."/>
            <person name="Clum A."/>
            <person name="Drula E."/>
            <person name="Henrissat B."/>
            <person name="Kohler A."/>
            <person name="Grigoriev I.V."/>
            <person name="Martin F.M."/>
            <person name="Hacquard S."/>
        </authorList>
    </citation>
    <scope>NUCLEOTIDE SEQUENCE [LARGE SCALE GENOMIC DNA]</scope>
    <source>
        <strain evidence="1 2">MPI-SDFR-AT-0079</strain>
    </source>
</reference>
<name>A0ACB7PH62_9PEZI</name>
<evidence type="ECO:0000313" key="1">
    <source>
        <dbReference type="EMBL" id="KAH6641282.1"/>
    </source>
</evidence>
<dbReference type="Proteomes" id="UP000724584">
    <property type="component" value="Unassembled WGS sequence"/>
</dbReference>
<comment type="caution">
    <text evidence="1">The sequence shown here is derived from an EMBL/GenBank/DDBJ whole genome shotgun (WGS) entry which is preliminary data.</text>
</comment>
<dbReference type="EMBL" id="JAGIZQ010000002">
    <property type="protein sequence ID" value="KAH6641282.1"/>
    <property type="molecule type" value="Genomic_DNA"/>
</dbReference>